<proteinExistence type="predicted"/>
<dbReference type="EMBL" id="RAPY01000001">
    <property type="protein sequence ID" value="RKE56363.1"/>
    <property type="molecule type" value="Genomic_DNA"/>
</dbReference>
<accession>A0A420BI42</accession>
<evidence type="ECO:0000313" key="2">
    <source>
        <dbReference type="Proteomes" id="UP000286246"/>
    </source>
</evidence>
<protein>
    <submittedName>
        <fullName evidence="1">Uncharacterized protein</fullName>
    </submittedName>
</protein>
<reference evidence="1 2" key="1">
    <citation type="submission" date="2018-09" db="EMBL/GenBank/DDBJ databases">
        <title>Genomic Encyclopedia of Type Strains, Phase III (KMG-III): the genomes of soil and plant-associated and newly described type strains.</title>
        <authorList>
            <person name="Whitman W."/>
        </authorList>
    </citation>
    <scope>NUCLEOTIDE SEQUENCE [LARGE SCALE GENOMIC DNA]</scope>
    <source>
        <strain evidence="1 2">CECT 7938</strain>
    </source>
</reference>
<name>A0A420BI42_SPHD1</name>
<gene>
    <name evidence="1" type="ORF">DFQ12_1224</name>
</gene>
<dbReference type="RefSeq" id="WP_120258044.1">
    <property type="nucleotide sequence ID" value="NZ_RAPY01000001.1"/>
</dbReference>
<dbReference type="OrthoDB" id="4459672at2"/>
<organism evidence="1 2">
    <name type="scientific">Sphingobacterium detergens</name>
    <dbReference type="NCBI Taxonomy" id="1145106"/>
    <lineage>
        <taxon>Bacteria</taxon>
        <taxon>Pseudomonadati</taxon>
        <taxon>Bacteroidota</taxon>
        <taxon>Sphingobacteriia</taxon>
        <taxon>Sphingobacteriales</taxon>
        <taxon>Sphingobacteriaceae</taxon>
        <taxon>Sphingobacterium</taxon>
    </lineage>
</organism>
<dbReference type="Proteomes" id="UP000286246">
    <property type="component" value="Unassembled WGS sequence"/>
</dbReference>
<evidence type="ECO:0000313" key="1">
    <source>
        <dbReference type="EMBL" id="RKE56363.1"/>
    </source>
</evidence>
<sequence>MGVFLFSTYELDSTGSGKHDKLFRKVLDYLIHNLNDVEWQELISKKIRTSNDSRRIIKIYLRFFNKMRIEENVLKSYSKYVNKDECLIVDPVFLLDEYINLGEEIMRKEISSNLLSYLEEVLIKYKDRLKDFDVFNFIELLRLRIEDIKSNQLSYSGSNELNELLGDDLD</sequence>
<comment type="caution">
    <text evidence="1">The sequence shown here is derived from an EMBL/GenBank/DDBJ whole genome shotgun (WGS) entry which is preliminary data.</text>
</comment>
<keyword evidence="2" id="KW-1185">Reference proteome</keyword>
<dbReference type="AlphaFoldDB" id="A0A420BI42"/>